<dbReference type="InterPro" id="IPR050259">
    <property type="entry name" value="SDR"/>
</dbReference>
<dbReference type="PRINTS" id="PR00081">
    <property type="entry name" value="GDHRDH"/>
</dbReference>
<dbReference type="Gene3D" id="3.40.50.720">
    <property type="entry name" value="NAD(P)-binding Rossmann-like Domain"/>
    <property type="match status" value="1"/>
</dbReference>
<dbReference type="CDD" id="cd05233">
    <property type="entry name" value="SDR_c"/>
    <property type="match status" value="1"/>
</dbReference>
<evidence type="ECO:0000313" key="3">
    <source>
        <dbReference type="EMBL" id="MBB6449248.1"/>
    </source>
</evidence>
<dbReference type="PRINTS" id="PR00080">
    <property type="entry name" value="SDRFAMILY"/>
</dbReference>
<evidence type="ECO:0000256" key="1">
    <source>
        <dbReference type="ARBA" id="ARBA00006484"/>
    </source>
</evidence>
<dbReference type="PROSITE" id="PS00061">
    <property type="entry name" value="ADH_SHORT"/>
    <property type="match status" value="1"/>
</dbReference>
<name>A0A841Q0W6_9BACL</name>
<dbReference type="EMBL" id="JACHHJ010000001">
    <property type="protein sequence ID" value="MBB6449248.1"/>
    <property type="molecule type" value="Genomic_DNA"/>
</dbReference>
<dbReference type="PANTHER" id="PTHR42879:SF2">
    <property type="entry name" value="3-OXOACYL-[ACYL-CARRIER-PROTEIN] REDUCTASE FABG"/>
    <property type="match status" value="1"/>
</dbReference>
<dbReference type="RefSeq" id="WP_184403146.1">
    <property type="nucleotide sequence ID" value="NZ_JACHHJ010000001.1"/>
</dbReference>
<keyword evidence="2 3" id="KW-0560">Oxidoreductase</keyword>
<sequence length="240" mass="26045">MMRTLITGSSGGIGAAIARKIAAPGEKLYLHYFRGETKVREVQRYCEAHGANTVLLSANLQEPAEIDTLCSEVDDPLDRIVFAHGREQYGLFTDIDNETLIEILYIHLTAPMQIVKHFLPRMITQKYGRIIAISSIWGEVGASCEVAYSAAKGGLNQFVQALAKEVAPSNITVNGVSPGVIDTKMMDTYHQDDVRALAEAIPAGRFGRADEVANACMYLLSEEAGYVNGHVLSINGAWGG</sequence>
<dbReference type="AlphaFoldDB" id="A0A841Q0W6"/>
<dbReference type="GO" id="GO:0032787">
    <property type="term" value="P:monocarboxylic acid metabolic process"/>
    <property type="evidence" value="ECO:0007669"/>
    <property type="project" value="UniProtKB-ARBA"/>
</dbReference>
<dbReference type="GO" id="GO:0004316">
    <property type="term" value="F:3-oxoacyl-[acyl-carrier-protein] reductase (NADPH) activity"/>
    <property type="evidence" value="ECO:0007669"/>
    <property type="project" value="UniProtKB-EC"/>
</dbReference>
<dbReference type="InterPro" id="IPR036291">
    <property type="entry name" value="NAD(P)-bd_dom_sf"/>
</dbReference>
<comment type="caution">
    <text evidence="3">The sequence shown here is derived from an EMBL/GenBank/DDBJ whole genome shotgun (WGS) entry which is preliminary data.</text>
</comment>
<organism evidence="3 4">
    <name type="scientific">Geomicrobium halophilum</name>
    <dbReference type="NCBI Taxonomy" id="549000"/>
    <lineage>
        <taxon>Bacteria</taxon>
        <taxon>Bacillati</taxon>
        <taxon>Bacillota</taxon>
        <taxon>Bacilli</taxon>
        <taxon>Bacillales</taxon>
        <taxon>Geomicrobium</taxon>
    </lineage>
</organism>
<dbReference type="SUPFAM" id="SSF51735">
    <property type="entry name" value="NAD(P)-binding Rossmann-fold domains"/>
    <property type="match status" value="1"/>
</dbReference>
<dbReference type="InterPro" id="IPR020904">
    <property type="entry name" value="Sc_DH/Rdtase_CS"/>
</dbReference>
<gene>
    <name evidence="3" type="ORF">HNR44_001197</name>
</gene>
<comment type="similarity">
    <text evidence="1">Belongs to the short-chain dehydrogenases/reductases (SDR) family.</text>
</comment>
<dbReference type="InterPro" id="IPR002347">
    <property type="entry name" value="SDR_fam"/>
</dbReference>
<dbReference type="FunFam" id="3.40.50.720:FF:000173">
    <property type="entry name" value="3-oxoacyl-[acyl-carrier protein] reductase"/>
    <property type="match status" value="1"/>
</dbReference>
<accession>A0A841Q0W6</accession>
<evidence type="ECO:0000313" key="4">
    <source>
        <dbReference type="Proteomes" id="UP000568839"/>
    </source>
</evidence>
<keyword evidence="4" id="KW-1185">Reference proteome</keyword>
<protein>
    <submittedName>
        <fullName evidence="3">3-oxoacyl-[acyl-carrier protein] reductase</fullName>
        <ecNumber evidence="3">1.1.1.100</ecNumber>
    </submittedName>
</protein>
<reference evidence="3 4" key="1">
    <citation type="submission" date="2020-08" db="EMBL/GenBank/DDBJ databases">
        <title>Genomic Encyclopedia of Type Strains, Phase IV (KMG-IV): sequencing the most valuable type-strain genomes for metagenomic binning, comparative biology and taxonomic classification.</title>
        <authorList>
            <person name="Goeker M."/>
        </authorList>
    </citation>
    <scope>NUCLEOTIDE SEQUENCE [LARGE SCALE GENOMIC DNA]</scope>
    <source>
        <strain evidence="3 4">DSM 21769</strain>
    </source>
</reference>
<dbReference type="PANTHER" id="PTHR42879">
    <property type="entry name" value="3-OXOACYL-(ACYL-CARRIER-PROTEIN) REDUCTASE"/>
    <property type="match status" value="1"/>
</dbReference>
<proteinExistence type="inferred from homology"/>
<dbReference type="NCBIfam" id="NF047420">
    <property type="entry name" value="EF_P_mod_YmfI"/>
    <property type="match status" value="1"/>
</dbReference>
<dbReference type="Proteomes" id="UP000568839">
    <property type="component" value="Unassembled WGS sequence"/>
</dbReference>
<evidence type="ECO:0000256" key="2">
    <source>
        <dbReference type="ARBA" id="ARBA00023002"/>
    </source>
</evidence>
<dbReference type="Pfam" id="PF13561">
    <property type="entry name" value="adh_short_C2"/>
    <property type="match status" value="1"/>
</dbReference>
<dbReference type="EC" id="1.1.1.100" evidence="3"/>